<sequence>MSSFYVTVGRNSINVNI</sequence>
<accession>A0A0E9R5J9</accession>
<proteinExistence type="predicted"/>
<protein>
    <submittedName>
        <fullName evidence="1">Uncharacterized protein</fullName>
    </submittedName>
</protein>
<organism evidence="1">
    <name type="scientific">Anguilla anguilla</name>
    <name type="common">European freshwater eel</name>
    <name type="synonym">Muraena anguilla</name>
    <dbReference type="NCBI Taxonomy" id="7936"/>
    <lineage>
        <taxon>Eukaryota</taxon>
        <taxon>Metazoa</taxon>
        <taxon>Chordata</taxon>
        <taxon>Craniata</taxon>
        <taxon>Vertebrata</taxon>
        <taxon>Euteleostomi</taxon>
        <taxon>Actinopterygii</taxon>
        <taxon>Neopterygii</taxon>
        <taxon>Teleostei</taxon>
        <taxon>Anguilliformes</taxon>
        <taxon>Anguillidae</taxon>
        <taxon>Anguilla</taxon>
    </lineage>
</organism>
<dbReference type="EMBL" id="GBXM01084151">
    <property type="protein sequence ID" value="JAH24426.1"/>
    <property type="molecule type" value="Transcribed_RNA"/>
</dbReference>
<name>A0A0E9R5J9_ANGAN</name>
<evidence type="ECO:0000313" key="1">
    <source>
        <dbReference type="EMBL" id="JAH24426.1"/>
    </source>
</evidence>
<dbReference type="AlphaFoldDB" id="A0A0E9R5J9"/>
<reference evidence="1" key="1">
    <citation type="submission" date="2014-11" db="EMBL/GenBank/DDBJ databases">
        <authorList>
            <person name="Amaro Gonzalez C."/>
        </authorList>
    </citation>
    <scope>NUCLEOTIDE SEQUENCE</scope>
</reference>
<reference evidence="1" key="2">
    <citation type="journal article" date="2015" name="Fish Shellfish Immunol.">
        <title>Early steps in the European eel (Anguilla anguilla)-Vibrio vulnificus interaction in the gills: Role of the RtxA13 toxin.</title>
        <authorList>
            <person name="Callol A."/>
            <person name="Pajuelo D."/>
            <person name="Ebbesson L."/>
            <person name="Teles M."/>
            <person name="MacKenzie S."/>
            <person name="Amaro C."/>
        </authorList>
    </citation>
    <scope>NUCLEOTIDE SEQUENCE</scope>
</reference>